<organism evidence="3 4">
    <name type="scientific">Streptomyces chilikensis</name>
    <dbReference type="NCBI Taxonomy" id="1194079"/>
    <lineage>
        <taxon>Bacteria</taxon>
        <taxon>Bacillati</taxon>
        <taxon>Actinomycetota</taxon>
        <taxon>Actinomycetes</taxon>
        <taxon>Kitasatosporales</taxon>
        <taxon>Streptomycetaceae</taxon>
        <taxon>Streptomyces</taxon>
    </lineage>
</organism>
<feature type="region of interest" description="Disordered" evidence="1">
    <location>
        <begin position="582"/>
        <end position="611"/>
    </location>
</feature>
<feature type="region of interest" description="Disordered" evidence="1">
    <location>
        <begin position="1"/>
        <end position="35"/>
    </location>
</feature>
<feature type="compositionally biased region" description="Pro residues" evidence="1">
    <location>
        <begin position="13"/>
        <end position="22"/>
    </location>
</feature>
<evidence type="ECO:0000256" key="2">
    <source>
        <dbReference type="SAM" id="Phobius"/>
    </source>
</evidence>
<gene>
    <name evidence="3" type="ORF">AB0D95_25015</name>
</gene>
<dbReference type="Proteomes" id="UP001551584">
    <property type="component" value="Unassembled WGS sequence"/>
</dbReference>
<feature type="compositionally biased region" description="Low complexity" evidence="1">
    <location>
        <begin position="23"/>
        <end position="35"/>
    </location>
</feature>
<keyword evidence="4" id="KW-1185">Reference proteome</keyword>
<protein>
    <submittedName>
        <fullName evidence="3">Uncharacterized protein</fullName>
    </submittedName>
</protein>
<accession>A0ABV3EW70</accession>
<evidence type="ECO:0000256" key="1">
    <source>
        <dbReference type="SAM" id="MobiDB-lite"/>
    </source>
</evidence>
<keyword evidence="2" id="KW-0812">Transmembrane</keyword>
<keyword evidence="2" id="KW-1133">Transmembrane helix</keyword>
<dbReference type="EMBL" id="JBEZNA010000076">
    <property type="protein sequence ID" value="MEU9580483.1"/>
    <property type="molecule type" value="Genomic_DNA"/>
</dbReference>
<feature type="transmembrane region" description="Helical" evidence="2">
    <location>
        <begin position="94"/>
        <end position="127"/>
    </location>
</feature>
<sequence length="611" mass="65030">MTVPSVPQRPAGPDLPQPPPAPAAGTAPVTPAAVPPHASEAGRLLCAGAYLDSRYRDRVIEELWLNEQRVVAPSLGFDAARVLAHALRARRVELAWALGITALWAVGVLITQGLLIAFLFPGLLLALAARTRGGDRIAPLYRRVPAFLMRWAGRLLLAVLGLATLKAAFGVQDEEDGPDHNGPGYGEFGYGDPGHGYPDSSSAFDDVADFLGGAGQVSGTSAQAWLLIVVLAALALCAAAQRIQFARVVTNELSPGRFPDAAADPAELQQGARFQRLMGRIRREQHQNLVLYNVARPFCGAGTPVDTWILAVELRPAGRTGKPAPISNRVVLDRVRPLLEELRTPPQGGRPGRDRLRGLEVDECVFLPAEGLRHRDDAPYGDAPLAEHIDGSVEEGAERRRHFLRIRVGGWEEELVVTVFVRVHTQGKVLMLEVAPHVLAPVREDFQGVDRAAHRLLSGSLPAKAAWAVARVPGSLVRSLIVIGTYLADSWSLATGGNAAALAEGPSRSVRELGAADDGSLFQRMDAARYLKAVQDRVAHGVRQALADGGYQTDEFVQQIVNVSNGGVHIDSVEGSTFAVGEHARASSTSTGAPAAPGGKAAQKGSKGHEQ</sequence>
<reference evidence="3 4" key="1">
    <citation type="submission" date="2024-06" db="EMBL/GenBank/DDBJ databases">
        <title>The Natural Products Discovery Center: Release of the First 8490 Sequenced Strains for Exploring Actinobacteria Biosynthetic Diversity.</title>
        <authorList>
            <person name="Kalkreuter E."/>
            <person name="Kautsar S.A."/>
            <person name="Yang D."/>
            <person name="Bader C.D."/>
            <person name="Teijaro C.N."/>
            <person name="Fluegel L."/>
            <person name="Davis C.M."/>
            <person name="Simpson J.R."/>
            <person name="Lauterbach L."/>
            <person name="Steele A.D."/>
            <person name="Gui C."/>
            <person name="Meng S."/>
            <person name="Li G."/>
            <person name="Viehrig K."/>
            <person name="Ye F."/>
            <person name="Su P."/>
            <person name="Kiefer A.F."/>
            <person name="Nichols A."/>
            <person name="Cepeda A.J."/>
            <person name="Yan W."/>
            <person name="Fan B."/>
            <person name="Jiang Y."/>
            <person name="Adhikari A."/>
            <person name="Zheng C.-J."/>
            <person name="Schuster L."/>
            <person name="Cowan T.M."/>
            <person name="Smanski M.J."/>
            <person name="Chevrette M.G."/>
            <person name="De Carvalho L.P.S."/>
            <person name="Shen B."/>
        </authorList>
    </citation>
    <scope>NUCLEOTIDE SEQUENCE [LARGE SCALE GENOMIC DNA]</scope>
    <source>
        <strain evidence="3 4">NPDC048117</strain>
    </source>
</reference>
<evidence type="ECO:0000313" key="3">
    <source>
        <dbReference type="EMBL" id="MEU9580483.1"/>
    </source>
</evidence>
<comment type="caution">
    <text evidence="3">The sequence shown here is derived from an EMBL/GenBank/DDBJ whole genome shotgun (WGS) entry which is preliminary data.</text>
</comment>
<name>A0ABV3EW70_9ACTN</name>
<keyword evidence="2" id="KW-0472">Membrane</keyword>
<feature type="compositionally biased region" description="Low complexity" evidence="1">
    <location>
        <begin position="586"/>
        <end position="605"/>
    </location>
</feature>
<evidence type="ECO:0000313" key="4">
    <source>
        <dbReference type="Proteomes" id="UP001551584"/>
    </source>
</evidence>
<proteinExistence type="predicted"/>
<dbReference type="RefSeq" id="WP_359276273.1">
    <property type="nucleotide sequence ID" value="NZ_JBEZNA010000076.1"/>
</dbReference>